<feature type="region of interest" description="Disordered" evidence="1">
    <location>
        <begin position="123"/>
        <end position="144"/>
    </location>
</feature>
<organism evidence="2 3">
    <name type="scientific">Olea europaea subsp. europaea</name>
    <dbReference type="NCBI Taxonomy" id="158383"/>
    <lineage>
        <taxon>Eukaryota</taxon>
        <taxon>Viridiplantae</taxon>
        <taxon>Streptophyta</taxon>
        <taxon>Embryophyta</taxon>
        <taxon>Tracheophyta</taxon>
        <taxon>Spermatophyta</taxon>
        <taxon>Magnoliopsida</taxon>
        <taxon>eudicotyledons</taxon>
        <taxon>Gunneridae</taxon>
        <taxon>Pentapetalae</taxon>
        <taxon>asterids</taxon>
        <taxon>lamiids</taxon>
        <taxon>Lamiales</taxon>
        <taxon>Oleaceae</taxon>
        <taxon>Oleeae</taxon>
        <taxon>Olea</taxon>
    </lineage>
</organism>
<evidence type="ECO:0000256" key="1">
    <source>
        <dbReference type="SAM" id="MobiDB-lite"/>
    </source>
</evidence>
<reference evidence="2 3" key="1">
    <citation type="submission" date="2019-12" db="EMBL/GenBank/DDBJ databases">
        <authorList>
            <person name="Alioto T."/>
            <person name="Alioto T."/>
            <person name="Gomez Garrido J."/>
        </authorList>
    </citation>
    <scope>NUCLEOTIDE SEQUENCE [LARGE SCALE GENOMIC DNA]</scope>
</reference>
<proteinExistence type="predicted"/>
<dbReference type="PANTHER" id="PTHR31083">
    <property type="entry name" value="UPSTREAM OF FLC PROTEIN (DUF966)"/>
    <property type="match status" value="1"/>
</dbReference>
<evidence type="ECO:0000313" key="3">
    <source>
        <dbReference type="Proteomes" id="UP000594638"/>
    </source>
</evidence>
<comment type="caution">
    <text evidence="2">The sequence shown here is derived from an EMBL/GenBank/DDBJ whole genome shotgun (WGS) entry which is preliminary data.</text>
</comment>
<protein>
    <submittedName>
        <fullName evidence="2">Uncharacterized protein</fullName>
    </submittedName>
</protein>
<evidence type="ECO:0000313" key="2">
    <source>
        <dbReference type="EMBL" id="CAA2999699.1"/>
    </source>
</evidence>
<feature type="compositionally biased region" description="Polar residues" evidence="1">
    <location>
        <begin position="71"/>
        <end position="85"/>
    </location>
</feature>
<dbReference type="AlphaFoldDB" id="A0A8S0T672"/>
<dbReference type="PANTHER" id="PTHR31083:SF18">
    <property type="entry name" value="PROTEIN SOSEKI 2"/>
    <property type="match status" value="1"/>
</dbReference>
<feature type="compositionally biased region" description="Basic and acidic residues" evidence="1">
    <location>
        <begin position="123"/>
        <end position="140"/>
    </location>
</feature>
<sequence length="303" mass="34222">MYLEKLQHLQLGNVQHFQPVHDLNFQPKRKSIALKRYPEPEEVVYNQYHVNKEEDINAEDEEEEDYEEKTSYTNSNTPQSKCSRGVSTDEIYELQQETQKSVTTELKIGRNSFSSQQIQSAKFLDKGNEGNNETSKRFEDGDPVANEPLLSRNSMLFNLIACGGSTSFRKTAPSPNAKQPPENVVARKSTCGGNLHRGVVCKAVKVAVEDNEMIGCMSENPRFWNLQSEEKDYFSGSIVESMIKEERVEVQPHFKKSSSFNEERCKKVGLGGGEAAVEEVKKENSVKGKCIPRKKSSGKQSKK</sequence>
<accession>A0A8S0T672</accession>
<dbReference type="Gramene" id="OE9A104025T1">
    <property type="protein sequence ID" value="OE9A104025C1"/>
    <property type="gene ID" value="OE9A104025"/>
</dbReference>
<gene>
    <name evidence="2" type="ORF">OLEA9_A104025</name>
</gene>
<name>A0A8S0T672_OLEEU</name>
<dbReference type="EMBL" id="CACTIH010005646">
    <property type="protein sequence ID" value="CAA2999699.1"/>
    <property type="molecule type" value="Genomic_DNA"/>
</dbReference>
<feature type="compositionally biased region" description="Acidic residues" evidence="1">
    <location>
        <begin position="56"/>
        <end position="67"/>
    </location>
</feature>
<keyword evidence="3" id="KW-1185">Reference proteome</keyword>
<dbReference type="InterPro" id="IPR010369">
    <property type="entry name" value="SOK"/>
</dbReference>
<dbReference type="Proteomes" id="UP000594638">
    <property type="component" value="Unassembled WGS sequence"/>
</dbReference>
<feature type="region of interest" description="Disordered" evidence="1">
    <location>
        <begin position="50"/>
        <end position="85"/>
    </location>
</feature>
<dbReference type="OrthoDB" id="1731358at2759"/>